<evidence type="ECO:0000256" key="1">
    <source>
        <dbReference type="SAM" id="Phobius"/>
    </source>
</evidence>
<proteinExistence type="predicted"/>
<comment type="caution">
    <text evidence="2">The sequence shown here is derived from an EMBL/GenBank/DDBJ whole genome shotgun (WGS) entry which is preliminary data.</text>
</comment>
<dbReference type="Proteomes" id="UP000727962">
    <property type="component" value="Unassembled WGS sequence"/>
</dbReference>
<evidence type="ECO:0000313" key="2">
    <source>
        <dbReference type="EMBL" id="MBI1756578.1"/>
    </source>
</evidence>
<sequence>MKAWHVVLISLALAMAICGAGVFFLGRAVLDKGRELDKQAKAFGTEALGAILTNWDWAAAERYAGPELFGGDKVSAQLVFNSFRDRLGPFKSLGAPTFVGFNSSSANGVATDVVDLRYPAEFANGPATVRIKVVRRDGAWRLIGLKFDSRVLAGNGNRT</sequence>
<feature type="transmembrane region" description="Helical" evidence="1">
    <location>
        <begin position="6"/>
        <end position="30"/>
    </location>
</feature>
<name>A0A931LSD6_FIMGI</name>
<dbReference type="AlphaFoldDB" id="A0A931LSD6"/>
<keyword evidence="1" id="KW-0812">Transmembrane</keyword>
<evidence type="ECO:0000313" key="3">
    <source>
        <dbReference type="Proteomes" id="UP000727962"/>
    </source>
</evidence>
<protein>
    <recommendedName>
        <fullName evidence="4">DUF4019 domain-containing protein</fullName>
    </recommendedName>
</protein>
<organism evidence="2 3">
    <name type="scientific">Fimbriimonas ginsengisoli</name>
    <dbReference type="NCBI Taxonomy" id="1005039"/>
    <lineage>
        <taxon>Bacteria</taxon>
        <taxon>Bacillati</taxon>
        <taxon>Armatimonadota</taxon>
        <taxon>Fimbriimonadia</taxon>
        <taxon>Fimbriimonadales</taxon>
        <taxon>Fimbriimonadaceae</taxon>
        <taxon>Fimbriimonas</taxon>
    </lineage>
</organism>
<keyword evidence="1" id="KW-1133">Transmembrane helix</keyword>
<accession>A0A931LSD6</accession>
<keyword evidence="1" id="KW-0472">Membrane</keyword>
<gene>
    <name evidence="2" type="ORF">HYR64_05670</name>
</gene>
<evidence type="ECO:0008006" key="4">
    <source>
        <dbReference type="Google" id="ProtNLM"/>
    </source>
</evidence>
<reference evidence="2" key="1">
    <citation type="submission" date="2020-07" db="EMBL/GenBank/DDBJ databases">
        <title>Huge and variable diversity of episymbiotic CPR bacteria and DPANN archaea in groundwater ecosystems.</title>
        <authorList>
            <person name="He C.Y."/>
            <person name="Keren R."/>
            <person name="Whittaker M."/>
            <person name="Farag I.F."/>
            <person name="Doudna J."/>
            <person name="Cate J.H.D."/>
            <person name="Banfield J.F."/>
        </authorList>
    </citation>
    <scope>NUCLEOTIDE SEQUENCE</scope>
    <source>
        <strain evidence="2">NC_groundwater_17_Pr7_B-0.1um_64_12</strain>
    </source>
</reference>
<dbReference type="EMBL" id="JACOSL010000036">
    <property type="protein sequence ID" value="MBI1756578.1"/>
    <property type="molecule type" value="Genomic_DNA"/>
</dbReference>